<proteinExistence type="predicted"/>
<evidence type="ECO:0000313" key="2">
    <source>
        <dbReference type="Proteomes" id="UP000539538"/>
    </source>
</evidence>
<dbReference type="EMBL" id="JACHOT010000002">
    <property type="protein sequence ID" value="MBB4650799.1"/>
    <property type="molecule type" value="Genomic_DNA"/>
</dbReference>
<dbReference type="Proteomes" id="UP000539538">
    <property type="component" value="Unassembled WGS sequence"/>
</dbReference>
<organism evidence="1 2">
    <name type="scientific">Aminobacter niigataensis</name>
    <dbReference type="NCBI Taxonomy" id="83265"/>
    <lineage>
        <taxon>Bacteria</taxon>
        <taxon>Pseudomonadati</taxon>
        <taxon>Pseudomonadota</taxon>
        <taxon>Alphaproteobacteria</taxon>
        <taxon>Hyphomicrobiales</taxon>
        <taxon>Phyllobacteriaceae</taxon>
        <taxon>Aminobacter</taxon>
    </lineage>
</organism>
<evidence type="ECO:0008006" key="3">
    <source>
        <dbReference type="Google" id="ProtNLM"/>
    </source>
</evidence>
<gene>
    <name evidence="1" type="ORF">GGQ99_002554</name>
</gene>
<name>A0ABR6L1Y1_9HYPH</name>
<accession>A0ABR6L1Y1</accession>
<evidence type="ECO:0000313" key="1">
    <source>
        <dbReference type="EMBL" id="MBB4650799.1"/>
    </source>
</evidence>
<comment type="caution">
    <text evidence="1">The sequence shown here is derived from an EMBL/GenBank/DDBJ whole genome shotgun (WGS) entry which is preliminary data.</text>
</comment>
<sequence length="37" mass="4273">MDQTRYERGLKMRRAVLGVDHVDSEEIGRDRLNGPAM</sequence>
<keyword evidence="2" id="KW-1185">Reference proteome</keyword>
<protein>
    <recommendedName>
        <fullName evidence="3">4-carboxymuconolactone decarboxylase</fullName>
    </recommendedName>
</protein>
<reference evidence="1 2" key="1">
    <citation type="submission" date="2020-08" db="EMBL/GenBank/DDBJ databases">
        <title>Genomic Encyclopedia of Type Strains, Phase IV (KMG-IV): sequencing the most valuable type-strain genomes for metagenomic binning, comparative biology and taxonomic classification.</title>
        <authorList>
            <person name="Goeker M."/>
        </authorList>
    </citation>
    <scope>NUCLEOTIDE SEQUENCE [LARGE SCALE GENOMIC DNA]</scope>
    <source>
        <strain evidence="1 2">DSM 7050</strain>
    </source>
</reference>